<comment type="caution">
    <text evidence="1">The sequence shown here is derived from an EMBL/GenBank/DDBJ whole genome shotgun (WGS) entry which is preliminary data.</text>
</comment>
<dbReference type="Proteomes" id="UP001221142">
    <property type="component" value="Unassembled WGS sequence"/>
</dbReference>
<sequence>MRRPIPDEIIHEILSPALSVSDDTFSARFLNSAPVPCLESSSAILLVCKAWLRVATPLLYHTVILGSKGQAQALSVALRSNQDLGRLVKKLRVESGYGTLMHKILQATKNLTDIFIPLEFDKGENACGLCRGLQLIDPVRVIITYDPFKATTPKLVRDLVGVLIEYIPKWKNLAIFEMPHESTDDIDSSHNETFALPLKVAPNLRTLVLSWNQRDLFWEGAIPPYISRIIRNPSLQEIRPKARSRKVLAPDFLETVQQSAKLQALVDPNLFGPTRAFVYPSQLAAKPTVADAIWDHSDDNSERDEMPTLCGPLLRLGTPHFYKNIYITTCESMRLFTRRLLLQPSLGAHVRRLFICRHDEKTLNDLQNIFSRVPRMAEFSSAGTLILPWPMFDELTHRYGPYLDSFRGVTVTRCPHRVDPTIFYRLSKIQDFTWKSDTEFHTTINSFAARNALDNLKELTVSLAHPSFFAVLSQMHLPSLSTVVLCTVGVDTRLFFKKHGKKLSKLFVGALAFDVGLFNFCPNVKVLDVCTASEDKLSLLQAVLKRCETHGFLERIVIEPIPSDREGQSELLEDFLFEFDRTPFPALQEVQHSLFDWRVPT</sequence>
<proteinExistence type="predicted"/>
<protein>
    <submittedName>
        <fullName evidence="1">Uncharacterized protein</fullName>
    </submittedName>
</protein>
<evidence type="ECO:0000313" key="2">
    <source>
        <dbReference type="Proteomes" id="UP001221142"/>
    </source>
</evidence>
<reference evidence="1" key="1">
    <citation type="submission" date="2023-03" db="EMBL/GenBank/DDBJ databases">
        <title>Massive genome expansion in bonnet fungi (Mycena s.s.) driven by repeated elements and novel gene families across ecological guilds.</title>
        <authorList>
            <consortium name="Lawrence Berkeley National Laboratory"/>
            <person name="Harder C.B."/>
            <person name="Miyauchi S."/>
            <person name="Viragh M."/>
            <person name="Kuo A."/>
            <person name="Thoen E."/>
            <person name="Andreopoulos B."/>
            <person name="Lu D."/>
            <person name="Skrede I."/>
            <person name="Drula E."/>
            <person name="Henrissat B."/>
            <person name="Morin E."/>
            <person name="Kohler A."/>
            <person name="Barry K."/>
            <person name="LaButti K."/>
            <person name="Morin E."/>
            <person name="Salamov A."/>
            <person name="Lipzen A."/>
            <person name="Mereny Z."/>
            <person name="Hegedus B."/>
            <person name="Baldrian P."/>
            <person name="Stursova M."/>
            <person name="Weitz H."/>
            <person name="Taylor A."/>
            <person name="Grigoriev I.V."/>
            <person name="Nagy L.G."/>
            <person name="Martin F."/>
            <person name="Kauserud H."/>
        </authorList>
    </citation>
    <scope>NUCLEOTIDE SEQUENCE</scope>
    <source>
        <strain evidence="1">9284</strain>
    </source>
</reference>
<dbReference type="AlphaFoldDB" id="A0AAD7FGD6"/>
<name>A0AAD7FGD6_9AGAR</name>
<evidence type="ECO:0000313" key="1">
    <source>
        <dbReference type="EMBL" id="KAJ7622512.1"/>
    </source>
</evidence>
<gene>
    <name evidence="1" type="ORF">FB45DRAFT_1091487</name>
</gene>
<organism evidence="1 2">
    <name type="scientific">Roridomyces roridus</name>
    <dbReference type="NCBI Taxonomy" id="1738132"/>
    <lineage>
        <taxon>Eukaryota</taxon>
        <taxon>Fungi</taxon>
        <taxon>Dikarya</taxon>
        <taxon>Basidiomycota</taxon>
        <taxon>Agaricomycotina</taxon>
        <taxon>Agaricomycetes</taxon>
        <taxon>Agaricomycetidae</taxon>
        <taxon>Agaricales</taxon>
        <taxon>Marasmiineae</taxon>
        <taxon>Mycenaceae</taxon>
        <taxon>Roridomyces</taxon>
    </lineage>
</organism>
<dbReference type="EMBL" id="JARKIF010000015">
    <property type="protein sequence ID" value="KAJ7622512.1"/>
    <property type="molecule type" value="Genomic_DNA"/>
</dbReference>
<accession>A0AAD7FGD6</accession>
<keyword evidence="2" id="KW-1185">Reference proteome</keyword>